<name>A0ABR6TLW2_9FIRM</name>
<reference evidence="2 3" key="1">
    <citation type="submission" date="2020-05" db="EMBL/GenBank/DDBJ databases">
        <title>Draft genome of xy-202 and genomic insight in genome of the genus Peptostreptococcus.</title>
        <authorList>
            <person name="Zhang Z."/>
        </authorList>
    </citation>
    <scope>NUCLEOTIDE SEQUENCE [LARGE SCALE GENOMIC DNA]</scope>
    <source>
        <strain evidence="2 3">DSM 27025</strain>
    </source>
</reference>
<evidence type="ECO:0000313" key="2">
    <source>
        <dbReference type="EMBL" id="MBC2575981.1"/>
    </source>
</evidence>
<evidence type="ECO:0000256" key="1">
    <source>
        <dbReference type="SAM" id="Phobius"/>
    </source>
</evidence>
<feature type="transmembrane region" description="Helical" evidence="1">
    <location>
        <begin position="163"/>
        <end position="196"/>
    </location>
</feature>
<keyword evidence="1" id="KW-0812">Transmembrane</keyword>
<accession>A0ABR6TLW2</accession>
<feature type="transmembrane region" description="Helical" evidence="1">
    <location>
        <begin position="316"/>
        <end position="345"/>
    </location>
</feature>
<evidence type="ECO:0000313" key="3">
    <source>
        <dbReference type="Proteomes" id="UP000713904"/>
    </source>
</evidence>
<gene>
    <name evidence="2" type="ORF">HLB29_04715</name>
</gene>
<organism evidence="2 3">
    <name type="scientific">Peptostreptococcus canis</name>
    <dbReference type="NCBI Taxonomy" id="1159213"/>
    <lineage>
        <taxon>Bacteria</taxon>
        <taxon>Bacillati</taxon>
        <taxon>Bacillota</taxon>
        <taxon>Clostridia</taxon>
        <taxon>Peptostreptococcales</taxon>
        <taxon>Peptostreptococcaceae</taxon>
        <taxon>Peptostreptococcus</taxon>
    </lineage>
</organism>
<comment type="caution">
    <text evidence="2">The sequence shown here is derived from an EMBL/GenBank/DDBJ whole genome shotgun (WGS) entry which is preliminary data.</text>
</comment>
<feature type="transmembrane region" description="Helical" evidence="1">
    <location>
        <begin position="35"/>
        <end position="52"/>
    </location>
</feature>
<proteinExistence type="predicted"/>
<keyword evidence="3" id="KW-1185">Reference proteome</keyword>
<dbReference type="EMBL" id="JABGBW010000002">
    <property type="protein sequence ID" value="MBC2575981.1"/>
    <property type="molecule type" value="Genomic_DNA"/>
</dbReference>
<dbReference type="RefSeq" id="WP_185623994.1">
    <property type="nucleotide sequence ID" value="NZ_JABGBW010000002.1"/>
</dbReference>
<feature type="transmembrane region" description="Helical" evidence="1">
    <location>
        <begin position="95"/>
        <end position="119"/>
    </location>
</feature>
<keyword evidence="1" id="KW-1133">Transmembrane helix</keyword>
<evidence type="ECO:0008006" key="4">
    <source>
        <dbReference type="Google" id="ProtNLM"/>
    </source>
</evidence>
<protein>
    <recommendedName>
        <fullName evidence="4">Polysaccharide polymerase</fullName>
    </recommendedName>
</protein>
<feature type="transmembrane region" description="Helical" evidence="1">
    <location>
        <begin position="139"/>
        <end position="156"/>
    </location>
</feature>
<feature type="transmembrane region" description="Helical" evidence="1">
    <location>
        <begin position="282"/>
        <end position="304"/>
    </location>
</feature>
<feature type="transmembrane region" description="Helical" evidence="1">
    <location>
        <begin position="58"/>
        <end position="83"/>
    </location>
</feature>
<feature type="transmembrane region" description="Helical" evidence="1">
    <location>
        <begin position="208"/>
        <end position="228"/>
    </location>
</feature>
<keyword evidence="1" id="KW-0472">Membrane</keyword>
<dbReference type="Proteomes" id="UP000713904">
    <property type="component" value="Unassembled WGS sequence"/>
</dbReference>
<sequence length="372" mass="43563">MIKQSWKNIMGIGILGFATMKYYAPFFGFSGFTKYMMLLSLLMSTIMIVTSFRKYNLIHLLLLGIFGIQFLLSKNITMVYTYYLCLALFTVDFRFIMKWFIIINAILFSIFMITNVLGINPTEYLEGRNDFGFGNPNTAFISMFIIWSSFFYYIFYSEKKIDYILLISMIFLMYTQTMTRTGLLTAVMTLLAFFILKSVDVRKKYFKIFTTAFPVLMTLFSLVITLFFSENYLINKILSHRPVYWRAYLLHPSKGINLVGYPPIIRDILFTQRMPLDSGYIWSLYSLGIITFLILLFLICYTLYNLCKENKKDQIMLMVSILIYCFAESIMLDLTTNIGIVLIIYGISKMKVKSFETIILSRKKLKSGRFED</sequence>